<evidence type="ECO:0000313" key="1">
    <source>
        <dbReference type="EMBL" id="KZS92131.1"/>
    </source>
</evidence>
<keyword evidence="2" id="KW-1185">Reference proteome</keyword>
<dbReference type="EMBL" id="KV419411">
    <property type="protein sequence ID" value="KZS92131.1"/>
    <property type="molecule type" value="Genomic_DNA"/>
</dbReference>
<gene>
    <name evidence="1" type="ORF">SISNIDRAFT_466991</name>
</gene>
<organism evidence="1 2">
    <name type="scientific">Sistotremastrum niveocremeum HHB9708</name>
    <dbReference type="NCBI Taxonomy" id="1314777"/>
    <lineage>
        <taxon>Eukaryota</taxon>
        <taxon>Fungi</taxon>
        <taxon>Dikarya</taxon>
        <taxon>Basidiomycota</taxon>
        <taxon>Agaricomycotina</taxon>
        <taxon>Agaricomycetes</taxon>
        <taxon>Sistotremastrales</taxon>
        <taxon>Sistotremastraceae</taxon>
        <taxon>Sertulicium</taxon>
        <taxon>Sertulicium niveocremeum</taxon>
    </lineage>
</organism>
<sequence>MTAMTTLTDPDGKNLDRFWDWHRAVRRFERLSTIIHHVHYLCNDWVPRRHIRPRVIPRSRIRAINDNAKDASAGILYLDDPKVSEMHERYRWEDQRLHVVLAESMNSIALGKYLHPGIMSEISLGSRSRRTVISIESDVRPNLACTTNQNLVQAVTPPWVFHCILPTETDGMRTQVVIRLDDDSNVVVIENASEAPRVALGIFEDISVEIRRLMEILTPTTAWDQPDAGFESANERVAMQELRDVFDPSEKLPDDEDESLAFVAQRVRDLTGHHPTRKATCKL</sequence>
<reference evidence="1 2" key="1">
    <citation type="journal article" date="2016" name="Mol. Biol. Evol.">
        <title>Comparative Genomics of Early-Diverging Mushroom-Forming Fungi Provides Insights into the Origins of Lignocellulose Decay Capabilities.</title>
        <authorList>
            <person name="Nagy L.G."/>
            <person name="Riley R."/>
            <person name="Tritt A."/>
            <person name="Adam C."/>
            <person name="Daum C."/>
            <person name="Floudas D."/>
            <person name="Sun H."/>
            <person name="Yadav J.S."/>
            <person name="Pangilinan J."/>
            <person name="Larsson K.H."/>
            <person name="Matsuura K."/>
            <person name="Barry K."/>
            <person name="Labutti K."/>
            <person name="Kuo R."/>
            <person name="Ohm R.A."/>
            <person name="Bhattacharya S.S."/>
            <person name="Shirouzu T."/>
            <person name="Yoshinaga Y."/>
            <person name="Martin F.M."/>
            <person name="Grigoriev I.V."/>
            <person name="Hibbett D.S."/>
        </authorList>
    </citation>
    <scope>NUCLEOTIDE SEQUENCE [LARGE SCALE GENOMIC DNA]</scope>
    <source>
        <strain evidence="1 2">HHB9708</strain>
    </source>
</reference>
<dbReference type="AlphaFoldDB" id="A0A164T723"/>
<proteinExistence type="predicted"/>
<name>A0A164T723_9AGAM</name>
<protein>
    <submittedName>
        <fullName evidence="1">Uncharacterized protein</fullName>
    </submittedName>
</protein>
<dbReference type="Proteomes" id="UP000076722">
    <property type="component" value="Unassembled WGS sequence"/>
</dbReference>
<evidence type="ECO:0000313" key="2">
    <source>
        <dbReference type="Proteomes" id="UP000076722"/>
    </source>
</evidence>
<accession>A0A164T723</accession>